<sequence>MLPHGIKGKTMKLRRVADDGTVTEFDIQGQDLGQKDGITFSVDADVEVGDEVTETLPNGKLKTMRLLEVQVFQSPFGTKMLDHTSAKYEVVTGRAALRQPAPVSLPGLHQLISAASGSQIATRHYDDAVFNAFKAVEERVQALTGYPKNSKGNRKSGSD</sequence>
<reference evidence="1" key="1">
    <citation type="submission" date="2014-01" db="EMBL/GenBank/DDBJ databases">
        <authorList>
            <person name="Brown-Elliot B."/>
            <person name="Wallace R."/>
            <person name="Lenaerts A."/>
            <person name="Ordway D."/>
            <person name="DeGroote M.A."/>
            <person name="Parker T."/>
            <person name="Sizemore C."/>
            <person name="Tallon L.J."/>
            <person name="Sadzewicz L.K."/>
            <person name="Sengamalay N."/>
            <person name="Fraser C.M."/>
            <person name="Hine E."/>
            <person name="Shefchek K.A."/>
            <person name="Das S.P."/>
            <person name="Tettelin H."/>
        </authorList>
    </citation>
    <scope>NUCLEOTIDE SEQUENCE [LARGE SCALE GENOMIC DNA]</scope>
    <source>
        <strain evidence="1">4042</strain>
    </source>
</reference>
<dbReference type="AlphaFoldDB" id="X7Z8Y6"/>
<gene>
    <name evidence="1" type="ORF">I553_0947</name>
</gene>
<dbReference type="PATRIC" id="fig|1299334.3.peg.8217"/>
<proteinExistence type="predicted"/>
<comment type="caution">
    <text evidence="1">The sequence shown here is derived from an EMBL/GenBank/DDBJ whole genome shotgun (WGS) entry which is preliminary data.</text>
</comment>
<accession>X7Z8Y6</accession>
<protein>
    <submittedName>
        <fullName evidence="1">Uncharacterized protein</fullName>
    </submittedName>
</protein>
<name>X7Z8Y6_MYCXE</name>
<evidence type="ECO:0000313" key="1">
    <source>
        <dbReference type="EMBL" id="EUA15972.1"/>
    </source>
</evidence>
<organism evidence="1">
    <name type="scientific">Mycobacterium xenopi 4042</name>
    <dbReference type="NCBI Taxonomy" id="1299334"/>
    <lineage>
        <taxon>Bacteria</taxon>
        <taxon>Bacillati</taxon>
        <taxon>Actinomycetota</taxon>
        <taxon>Actinomycetes</taxon>
        <taxon>Mycobacteriales</taxon>
        <taxon>Mycobacteriaceae</taxon>
        <taxon>Mycobacterium</taxon>
    </lineage>
</organism>
<dbReference type="EMBL" id="JAOB01000080">
    <property type="protein sequence ID" value="EUA15972.1"/>
    <property type="molecule type" value="Genomic_DNA"/>
</dbReference>